<name>A0A7X2V634_9BACI</name>
<dbReference type="AlphaFoldDB" id="A0A7X2V634"/>
<keyword evidence="6" id="KW-0564">Palmitate</keyword>
<evidence type="ECO:0000313" key="10">
    <source>
        <dbReference type="EMBL" id="MTH55452.1"/>
    </source>
</evidence>
<protein>
    <submittedName>
        <fullName evidence="10">Ger(X)C family spore germination protein</fullName>
    </submittedName>
</protein>
<evidence type="ECO:0000256" key="6">
    <source>
        <dbReference type="ARBA" id="ARBA00023139"/>
    </source>
</evidence>
<dbReference type="RefSeq" id="WP_155113948.1">
    <property type="nucleotide sequence ID" value="NZ_WMIB01000029.1"/>
</dbReference>
<reference evidence="10 11" key="1">
    <citation type="journal article" date="2017" name="Int. J. Syst. Evol. Microbiol.">
        <title>Bacillus mangrovi sp. nov., isolated from a sediment sample from a mangrove forest.</title>
        <authorList>
            <person name="Gupta V."/>
            <person name="Singh P.K."/>
            <person name="Korpole S."/>
            <person name="Tanuku N.R.S."/>
            <person name="Pinnaka A.K."/>
        </authorList>
    </citation>
    <scope>NUCLEOTIDE SEQUENCE [LARGE SCALE GENOMIC DNA]</scope>
    <source>
        <strain evidence="10 11">KCTC 33872</strain>
    </source>
</reference>
<evidence type="ECO:0000256" key="7">
    <source>
        <dbReference type="ARBA" id="ARBA00023288"/>
    </source>
</evidence>
<evidence type="ECO:0000313" key="11">
    <source>
        <dbReference type="Proteomes" id="UP000434639"/>
    </source>
</evidence>
<dbReference type="NCBIfam" id="TIGR02887">
    <property type="entry name" value="spore_ger_x_C"/>
    <property type="match status" value="1"/>
</dbReference>
<sequence length="366" mass="41710">MKKAWIIVVAASQLILSGCWDQRILKESRLVFGTGMDLIEDDRLLVTSVIRDYSNNVPINAIVTGEGRTFRETRMDMDRKIAGRFDPSKNRVFLFGEKLVQKDLYSFLDVVYRDPDASVSSKLAVVKGNAGDVLNAGRVQNVLIAEYLIKLIESEEKETTIPEQSLQTICSVLFDDGKDFGLPAIKREGDEIILDGMAMFNRHTLAGYLSPDETVLLQMLLNKKAKIARYVSKINENQEPANKNYISYTFLKSKAKMKILSAQPGRMRAEITMKAEINVAEYPQDTLTKEKTKKQLNRKISKELTEDAERVISKIQEANSDLFGIARELMAYYPDRWDKVEWKKEYPSMEIVPKVEVEITEYGVIN</sequence>
<evidence type="ECO:0000259" key="9">
    <source>
        <dbReference type="Pfam" id="PF25198"/>
    </source>
</evidence>
<keyword evidence="7" id="KW-0449">Lipoprotein</keyword>
<keyword evidence="5" id="KW-0472">Membrane</keyword>
<evidence type="ECO:0000256" key="4">
    <source>
        <dbReference type="ARBA" id="ARBA00022729"/>
    </source>
</evidence>
<comment type="subcellular location">
    <subcellularLocation>
        <location evidence="1">Membrane</location>
        <topology evidence="1">Lipid-anchor</topology>
    </subcellularLocation>
</comment>
<feature type="domain" description="Spore germination GerAC-like C-terminal" evidence="8">
    <location>
        <begin position="195"/>
        <end position="363"/>
    </location>
</feature>
<evidence type="ECO:0000256" key="5">
    <source>
        <dbReference type="ARBA" id="ARBA00023136"/>
    </source>
</evidence>
<dbReference type="InterPro" id="IPR046953">
    <property type="entry name" value="Spore_GerAC-like_C"/>
</dbReference>
<gene>
    <name evidence="10" type="ORF">GKZ89_18840</name>
</gene>
<feature type="domain" description="Spore germination protein N-terminal" evidence="9">
    <location>
        <begin position="21"/>
        <end position="186"/>
    </location>
</feature>
<keyword evidence="3" id="KW-0309">Germination</keyword>
<proteinExistence type="inferred from homology"/>
<dbReference type="Pfam" id="PF25198">
    <property type="entry name" value="Spore_GerAC_N"/>
    <property type="match status" value="1"/>
</dbReference>
<dbReference type="InterPro" id="IPR038501">
    <property type="entry name" value="Spore_GerAC_C_sf"/>
</dbReference>
<comment type="similarity">
    <text evidence="2">Belongs to the GerABKC lipoprotein family.</text>
</comment>
<keyword evidence="11" id="KW-1185">Reference proteome</keyword>
<evidence type="ECO:0000256" key="1">
    <source>
        <dbReference type="ARBA" id="ARBA00004635"/>
    </source>
</evidence>
<organism evidence="10 11">
    <name type="scientific">Metabacillus mangrovi</name>
    <dbReference type="NCBI Taxonomy" id="1491830"/>
    <lineage>
        <taxon>Bacteria</taxon>
        <taxon>Bacillati</taxon>
        <taxon>Bacillota</taxon>
        <taxon>Bacilli</taxon>
        <taxon>Bacillales</taxon>
        <taxon>Bacillaceae</taxon>
        <taxon>Metabacillus</taxon>
    </lineage>
</organism>
<dbReference type="PANTHER" id="PTHR35789">
    <property type="entry name" value="SPORE GERMINATION PROTEIN B3"/>
    <property type="match status" value="1"/>
</dbReference>
<dbReference type="Proteomes" id="UP000434639">
    <property type="component" value="Unassembled WGS sequence"/>
</dbReference>
<evidence type="ECO:0000256" key="3">
    <source>
        <dbReference type="ARBA" id="ARBA00022544"/>
    </source>
</evidence>
<dbReference type="GO" id="GO:0016020">
    <property type="term" value="C:membrane"/>
    <property type="evidence" value="ECO:0007669"/>
    <property type="project" value="UniProtKB-SubCell"/>
</dbReference>
<dbReference type="InterPro" id="IPR057336">
    <property type="entry name" value="GerAC_N"/>
</dbReference>
<dbReference type="PANTHER" id="PTHR35789:SF1">
    <property type="entry name" value="SPORE GERMINATION PROTEIN B3"/>
    <property type="match status" value="1"/>
</dbReference>
<evidence type="ECO:0000259" key="8">
    <source>
        <dbReference type="Pfam" id="PF05504"/>
    </source>
</evidence>
<accession>A0A7X2V634</accession>
<dbReference type="InterPro" id="IPR008844">
    <property type="entry name" value="Spore_GerAC-like"/>
</dbReference>
<dbReference type="Gene3D" id="3.30.300.210">
    <property type="entry name" value="Nutrient germinant receptor protein C, domain 3"/>
    <property type="match status" value="1"/>
</dbReference>
<dbReference type="PROSITE" id="PS51257">
    <property type="entry name" value="PROKAR_LIPOPROTEIN"/>
    <property type="match status" value="1"/>
</dbReference>
<evidence type="ECO:0000256" key="2">
    <source>
        <dbReference type="ARBA" id="ARBA00007886"/>
    </source>
</evidence>
<dbReference type="Pfam" id="PF05504">
    <property type="entry name" value="Spore_GerAC"/>
    <property type="match status" value="1"/>
</dbReference>
<dbReference type="GO" id="GO:0009847">
    <property type="term" value="P:spore germination"/>
    <property type="evidence" value="ECO:0007669"/>
    <property type="project" value="InterPro"/>
</dbReference>
<keyword evidence="4" id="KW-0732">Signal</keyword>
<dbReference type="OrthoDB" id="2370124at2"/>
<comment type="caution">
    <text evidence="10">The sequence shown here is derived from an EMBL/GenBank/DDBJ whole genome shotgun (WGS) entry which is preliminary data.</text>
</comment>
<dbReference type="EMBL" id="WMIB01000029">
    <property type="protein sequence ID" value="MTH55452.1"/>
    <property type="molecule type" value="Genomic_DNA"/>
</dbReference>